<protein>
    <submittedName>
        <fullName evidence="1">Uncharacterized protein</fullName>
    </submittedName>
</protein>
<dbReference type="EMBL" id="JAINUF010000018">
    <property type="protein sequence ID" value="KAJ8338563.1"/>
    <property type="molecule type" value="Genomic_DNA"/>
</dbReference>
<evidence type="ECO:0000313" key="2">
    <source>
        <dbReference type="Proteomes" id="UP001152622"/>
    </source>
</evidence>
<dbReference type="AlphaFoldDB" id="A0A9Q1IE87"/>
<accession>A0A9Q1IE87</accession>
<gene>
    <name evidence="1" type="ORF">SKAU_G00375290</name>
</gene>
<proteinExistence type="predicted"/>
<organism evidence="1 2">
    <name type="scientific">Synaphobranchus kaupii</name>
    <name type="common">Kaup's arrowtooth eel</name>
    <dbReference type="NCBI Taxonomy" id="118154"/>
    <lineage>
        <taxon>Eukaryota</taxon>
        <taxon>Metazoa</taxon>
        <taxon>Chordata</taxon>
        <taxon>Craniata</taxon>
        <taxon>Vertebrata</taxon>
        <taxon>Euteleostomi</taxon>
        <taxon>Actinopterygii</taxon>
        <taxon>Neopterygii</taxon>
        <taxon>Teleostei</taxon>
        <taxon>Anguilliformes</taxon>
        <taxon>Synaphobranchidae</taxon>
        <taxon>Synaphobranchus</taxon>
    </lineage>
</organism>
<name>A0A9Q1IE87_SYNKA</name>
<comment type="caution">
    <text evidence="1">The sequence shown here is derived from an EMBL/GenBank/DDBJ whole genome shotgun (WGS) entry which is preliminary data.</text>
</comment>
<reference evidence="1" key="1">
    <citation type="journal article" date="2023" name="Science">
        <title>Genome structures resolve the early diversification of teleost fishes.</title>
        <authorList>
            <person name="Parey E."/>
            <person name="Louis A."/>
            <person name="Montfort J."/>
            <person name="Bouchez O."/>
            <person name="Roques C."/>
            <person name="Iampietro C."/>
            <person name="Lluch J."/>
            <person name="Castinel A."/>
            <person name="Donnadieu C."/>
            <person name="Desvignes T."/>
            <person name="Floi Bucao C."/>
            <person name="Jouanno E."/>
            <person name="Wen M."/>
            <person name="Mejri S."/>
            <person name="Dirks R."/>
            <person name="Jansen H."/>
            <person name="Henkel C."/>
            <person name="Chen W.J."/>
            <person name="Zahm M."/>
            <person name="Cabau C."/>
            <person name="Klopp C."/>
            <person name="Thompson A.W."/>
            <person name="Robinson-Rechavi M."/>
            <person name="Braasch I."/>
            <person name="Lecointre G."/>
            <person name="Bobe J."/>
            <person name="Postlethwait J.H."/>
            <person name="Berthelot C."/>
            <person name="Roest Crollius H."/>
            <person name="Guiguen Y."/>
        </authorList>
    </citation>
    <scope>NUCLEOTIDE SEQUENCE</scope>
    <source>
        <strain evidence="1">WJC10195</strain>
    </source>
</reference>
<keyword evidence="2" id="KW-1185">Reference proteome</keyword>
<dbReference type="Proteomes" id="UP001152622">
    <property type="component" value="Chromosome 18"/>
</dbReference>
<evidence type="ECO:0000313" key="1">
    <source>
        <dbReference type="EMBL" id="KAJ8338563.1"/>
    </source>
</evidence>
<sequence>MHNCHDSDVRGSLNVSHQAVCFQGMLLQKNRLHHNNKKAHCEALRTSPQCCNRRTSTREPKAQRSEHYAITADAQGLQTRASWE</sequence>